<dbReference type="AlphaFoldDB" id="A0A1M7QA44"/>
<dbReference type="Proteomes" id="UP000184440">
    <property type="component" value="Unassembled WGS sequence"/>
</dbReference>
<protein>
    <submittedName>
        <fullName evidence="3">4'-phosphopantetheinyl transferase superfamily protein</fullName>
    </submittedName>
</protein>
<proteinExistence type="predicted"/>
<dbReference type="Gene3D" id="3.90.470.20">
    <property type="entry name" value="4'-phosphopantetheinyl transferase domain"/>
    <property type="match status" value="1"/>
</dbReference>
<organism evidence="3 4">
    <name type="scientific">Cryptosporangium aurantiacum</name>
    <dbReference type="NCBI Taxonomy" id="134849"/>
    <lineage>
        <taxon>Bacteria</taxon>
        <taxon>Bacillati</taxon>
        <taxon>Actinomycetota</taxon>
        <taxon>Actinomycetes</taxon>
        <taxon>Cryptosporangiales</taxon>
        <taxon>Cryptosporangiaceae</taxon>
        <taxon>Cryptosporangium</taxon>
    </lineage>
</organism>
<accession>A0A1M7QA44</accession>
<keyword evidence="4" id="KW-1185">Reference proteome</keyword>
<dbReference type="RefSeq" id="WP_073257988.1">
    <property type="nucleotide sequence ID" value="NZ_FRCS01000004.1"/>
</dbReference>
<sequence>MSVGIDVVEVDRVARLVARYGGRLRRTIGSPAEASWAASTVRVAALFAVKEATVKAVGGRPPGFRWSGVSVTPSDAVSPVLDALVDGVGLTSFSGVRVDWPGAFSGVGRWGAADGHVYAAVVMGP</sequence>
<dbReference type="OrthoDB" id="3540163at2"/>
<dbReference type="GO" id="GO:0008897">
    <property type="term" value="F:holo-[acyl-carrier-protein] synthase activity"/>
    <property type="evidence" value="ECO:0007669"/>
    <property type="project" value="InterPro"/>
</dbReference>
<evidence type="ECO:0000259" key="2">
    <source>
        <dbReference type="Pfam" id="PF01648"/>
    </source>
</evidence>
<dbReference type="STRING" id="134849.SAMN05443668_104388"/>
<reference evidence="3 4" key="1">
    <citation type="submission" date="2016-11" db="EMBL/GenBank/DDBJ databases">
        <authorList>
            <person name="Jaros S."/>
            <person name="Januszkiewicz K."/>
            <person name="Wedrychowicz H."/>
        </authorList>
    </citation>
    <scope>NUCLEOTIDE SEQUENCE [LARGE SCALE GENOMIC DNA]</scope>
    <source>
        <strain evidence="3 4">DSM 46144</strain>
    </source>
</reference>
<feature type="domain" description="4'-phosphopantetheinyl transferase" evidence="2">
    <location>
        <begin position="2"/>
        <end position="72"/>
    </location>
</feature>
<dbReference type="Pfam" id="PF01648">
    <property type="entry name" value="ACPS"/>
    <property type="match status" value="1"/>
</dbReference>
<name>A0A1M7QA44_9ACTN</name>
<gene>
    <name evidence="3" type="ORF">SAMN05443668_104388</name>
</gene>
<keyword evidence="1 3" id="KW-0808">Transferase</keyword>
<evidence type="ECO:0000313" key="3">
    <source>
        <dbReference type="EMBL" id="SHN27609.1"/>
    </source>
</evidence>
<dbReference type="EMBL" id="FRCS01000004">
    <property type="protein sequence ID" value="SHN27609.1"/>
    <property type="molecule type" value="Genomic_DNA"/>
</dbReference>
<evidence type="ECO:0000313" key="4">
    <source>
        <dbReference type="Proteomes" id="UP000184440"/>
    </source>
</evidence>
<dbReference type="GO" id="GO:0000287">
    <property type="term" value="F:magnesium ion binding"/>
    <property type="evidence" value="ECO:0007669"/>
    <property type="project" value="InterPro"/>
</dbReference>
<dbReference type="InterPro" id="IPR037143">
    <property type="entry name" value="4-PPantetheinyl_Trfase_dom_sf"/>
</dbReference>
<evidence type="ECO:0000256" key="1">
    <source>
        <dbReference type="ARBA" id="ARBA00022679"/>
    </source>
</evidence>
<dbReference type="SUPFAM" id="SSF56214">
    <property type="entry name" value="4'-phosphopantetheinyl transferase"/>
    <property type="match status" value="1"/>
</dbReference>
<dbReference type="InterPro" id="IPR008278">
    <property type="entry name" value="4-PPantetheinyl_Trfase_dom"/>
</dbReference>